<feature type="domain" description="AMP-dependent synthetase/ligase" evidence="1">
    <location>
        <begin position="64"/>
        <end position="242"/>
    </location>
</feature>
<sequence length="398" mass="41338">MANRPLQAVMGLEPARLTELLLDSLNGHGPALLPLDPALPRPRLEAVVAAMRPASLRTPEGVTDLPEARGTGEDVALTVATSGSTGTPKGVELTAPALLSSARASLRRIGARAGDRWLCVLPHAHISGLLVLVRSLVAGTEPLVQPFGTEAALLAAEHHRPHVSLVPTQLRRLVDAGADLSHFGAVLVGGAAARPDLLAAARAAGGRVVTTYGMSETCGGCVYDGEPLDGVDVRLDGTGRILVGGPVLFAGYRLDAEATAAAVELGADGTRWLRTGDAGRFDDDGRLAVRGRLDDVVNTGGHKVVPAEVAALLLEMGSVADAAVVGRPDPEWGERVTAVVVPADPANPPGRDEIRAWVAARMPRYAAPHEVEFRTSLPRLTSGKTDLAALRGGPVQRD</sequence>
<dbReference type="Proteomes" id="UP001183226">
    <property type="component" value="Unassembled WGS sequence"/>
</dbReference>
<gene>
    <name evidence="3" type="ORF">RM446_17460</name>
</gene>
<dbReference type="Pfam" id="PF13193">
    <property type="entry name" value="AMP-binding_C"/>
    <property type="match status" value="1"/>
</dbReference>
<evidence type="ECO:0000259" key="2">
    <source>
        <dbReference type="Pfam" id="PF13193"/>
    </source>
</evidence>
<accession>A0ABU2KXZ2</accession>
<organism evidence="3 4">
    <name type="scientific">Streptomonospora wellingtoniae</name>
    <dbReference type="NCBI Taxonomy" id="3075544"/>
    <lineage>
        <taxon>Bacteria</taxon>
        <taxon>Bacillati</taxon>
        <taxon>Actinomycetota</taxon>
        <taxon>Actinomycetes</taxon>
        <taxon>Streptosporangiales</taxon>
        <taxon>Nocardiopsidaceae</taxon>
        <taxon>Streptomonospora</taxon>
    </lineage>
</organism>
<dbReference type="Pfam" id="PF00501">
    <property type="entry name" value="AMP-binding"/>
    <property type="match status" value="1"/>
</dbReference>
<dbReference type="InterPro" id="IPR045851">
    <property type="entry name" value="AMP-bd_C_sf"/>
</dbReference>
<reference evidence="4" key="1">
    <citation type="submission" date="2023-07" db="EMBL/GenBank/DDBJ databases">
        <title>30 novel species of actinomycetes from the DSMZ collection.</title>
        <authorList>
            <person name="Nouioui I."/>
        </authorList>
    </citation>
    <scope>NUCLEOTIDE SEQUENCE [LARGE SCALE GENOMIC DNA]</scope>
    <source>
        <strain evidence="4">DSM 45055</strain>
    </source>
</reference>
<feature type="domain" description="AMP-binding enzyme C-terminal" evidence="2">
    <location>
        <begin position="308"/>
        <end position="384"/>
    </location>
</feature>
<dbReference type="PANTHER" id="PTHR43767:SF1">
    <property type="entry name" value="NONRIBOSOMAL PEPTIDE SYNTHASE PES1 (EUROFUNG)-RELATED"/>
    <property type="match status" value="1"/>
</dbReference>
<dbReference type="Gene3D" id="3.40.50.12780">
    <property type="entry name" value="N-terminal domain of ligase-like"/>
    <property type="match status" value="1"/>
</dbReference>
<protein>
    <submittedName>
        <fullName evidence="3">AMP-binding protein</fullName>
    </submittedName>
</protein>
<dbReference type="Gene3D" id="3.30.300.30">
    <property type="match status" value="1"/>
</dbReference>
<comment type="caution">
    <text evidence="3">The sequence shown here is derived from an EMBL/GenBank/DDBJ whole genome shotgun (WGS) entry which is preliminary data.</text>
</comment>
<dbReference type="InterPro" id="IPR000873">
    <property type="entry name" value="AMP-dep_synth/lig_dom"/>
</dbReference>
<name>A0ABU2KXZ2_9ACTN</name>
<dbReference type="SUPFAM" id="SSF56801">
    <property type="entry name" value="Acetyl-CoA synthetase-like"/>
    <property type="match status" value="1"/>
</dbReference>
<dbReference type="EMBL" id="JAVREK010000019">
    <property type="protein sequence ID" value="MDT0303908.1"/>
    <property type="molecule type" value="Genomic_DNA"/>
</dbReference>
<dbReference type="InterPro" id="IPR050237">
    <property type="entry name" value="ATP-dep_AMP-bd_enzyme"/>
</dbReference>
<proteinExistence type="predicted"/>
<dbReference type="InterPro" id="IPR042099">
    <property type="entry name" value="ANL_N_sf"/>
</dbReference>
<dbReference type="InterPro" id="IPR025110">
    <property type="entry name" value="AMP-bd_C"/>
</dbReference>
<keyword evidence="4" id="KW-1185">Reference proteome</keyword>
<evidence type="ECO:0000313" key="4">
    <source>
        <dbReference type="Proteomes" id="UP001183226"/>
    </source>
</evidence>
<dbReference type="PANTHER" id="PTHR43767">
    <property type="entry name" value="LONG-CHAIN-FATTY-ACID--COA LIGASE"/>
    <property type="match status" value="1"/>
</dbReference>
<evidence type="ECO:0000259" key="1">
    <source>
        <dbReference type="Pfam" id="PF00501"/>
    </source>
</evidence>
<evidence type="ECO:0000313" key="3">
    <source>
        <dbReference type="EMBL" id="MDT0303908.1"/>
    </source>
</evidence>